<reference evidence="3 4" key="1">
    <citation type="journal article" date="2010" name="Stand. Genomic Sci.">
        <title>Complete genome sequence of Ferrimonas balearica type strain (PAT).</title>
        <authorList>
            <person name="Nolan M."/>
            <person name="Sikorski J."/>
            <person name="Davenport K."/>
            <person name="Lucas S."/>
            <person name="Glavina Del Rio T."/>
            <person name="Tice H."/>
            <person name="Cheng J."/>
            <person name="Goodwin L."/>
            <person name="Pitluck S."/>
            <person name="Liolios K."/>
            <person name="Ivanova N."/>
            <person name="Mavromatis K."/>
            <person name="Ovchinnikova G."/>
            <person name="Pati A."/>
            <person name="Chen A."/>
            <person name="Palaniappan K."/>
            <person name="Land M."/>
            <person name="Hauser L."/>
            <person name="Chang Y."/>
            <person name="Jeffries C."/>
            <person name="Tapia R."/>
            <person name="Brettin T."/>
            <person name="Detter J."/>
            <person name="Han C."/>
            <person name="Yasawong M."/>
            <person name="Rohde M."/>
            <person name="Tindall B."/>
            <person name="Goker M."/>
            <person name="Woyke T."/>
            <person name="Bristow J."/>
            <person name="Eisen J."/>
            <person name="Markowitz V."/>
            <person name="Hugenholtz P."/>
            <person name="Kyrpides N."/>
            <person name="Klenk H."/>
            <person name="Lapidus A."/>
        </authorList>
    </citation>
    <scope>NUCLEOTIDE SEQUENCE [LARGE SCALE GENOMIC DNA]</scope>
    <source>
        <strain evidence="4">DSM 9799 / CCM 4581 / KCTC 23876 / PAT</strain>
    </source>
</reference>
<keyword evidence="4" id="KW-1185">Reference proteome</keyword>
<dbReference type="InterPro" id="IPR014549">
    <property type="entry name" value="FlgO"/>
</dbReference>
<dbReference type="RefSeq" id="WP_013346180.1">
    <property type="nucleotide sequence ID" value="NC_014541.1"/>
</dbReference>
<proteinExistence type="predicted"/>
<dbReference type="Proteomes" id="UP000006683">
    <property type="component" value="Chromosome"/>
</dbReference>
<dbReference type="GeneID" id="67182902"/>
<feature type="signal peptide" evidence="1">
    <location>
        <begin position="1"/>
        <end position="25"/>
    </location>
</feature>
<dbReference type="OrthoDB" id="6116374at2"/>
<protein>
    <submittedName>
        <fullName evidence="3">Lipoprotein, putative</fullName>
    </submittedName>
</protein>
<dbReference type="STRING" id="550540.Fbal_2672"/>
<feature type="chain" id="PRO_5003151764" evidence="1">
    <location>
        <begin position="26"/>
        <end position="212"/>
    </location>
</feature>
<dbReference type="InterPro" id="IPR041215">
    <property type="entry name" value="FlgO_dom"/>
</dbReference>
<dbReference type="AlphaFoldDB" id="E1SQU9"/>
<dbReference type="HOGENOM" id="CLU_1309412_0_0_6"/>
<gene>
    <name evidence="3" type="ordered locus">Fbal_2672</name>
</gene>
<dbReference type="PROSITE" id="PS51257">
    <property type="entry name" value="PROKAR_LIPOPROTEIN"/>
    <property type="match status" value="1"/>
</dbReference>
<evidence type="ECO:0000313" key="3">
    <source>
        <dbReference type="EMBL" id="ADN76874.1"/>
    </source>
</evidence>
<evidence type="ECO:0000256" key="1">
    <source>
        <dbReference type="SAM" id="SignalP"/>
    </source>
</evidence>
<evidence type="ECO:0000313" key="4">
    <source>
        <dbReference type="Proteomes" id="UP000006683"/>
    </source>
</evidence>
<dbReference type="Pfam" id="PF17680">
    <property type="entry name" value="FlgO"/>
    <property type="match status" value="1"/>
</dbReference>
<dbReference type="KEGG" id="fbl:Fbal_2672"/>
<keyword evidence="1" id="KW-0732">Signal</keyword>
<dbReference type="PIRSF" id="PIRSF028688">
    <property type="entry name" value="UCP_imp_028688"/>
    <property type="match status" value="1"/>
</dbReference>
<name>E1SQU9_FERBD</name>
<keyword evidence="3" id="KW-0449">Lipoprotein</keyword>
<dbReference type="eggNOG" id="COG5616">
    <property type="taxonomic scope" value="Bacteria"/>
</dbReference>
<sequence length="212" mass="22869">MRVMTPFLAASVLLALSGCASPTDAPDGYVVAEDGKALPPQGGLNVLAEAIARDLVRHHDNLDTTSLTAVTTPVMLEQFDQTSQFARQLGEALTSALHQQGLNLVDLNGSDTVRVTERGNLLLSRDFEKLASQLPVEQVVVATIATNREAVEIQSRIISVSNKRILSTSQSSVPWQQLPQYFGPARQVSLEQGGLYRHSAPGRGGVVELEER</sequence>
<dbReference type="EMBL" id="CP002209">
    <property type="protein sequence ID" value="ADN76874.1"/>
    <property type="molecule type" value="Genomic_DNA"/>
</dbReference>
<organism evidence="3 4">
    <name type="scientific">Ferrimonas balearica (strain DSM 9799 / CCM 4581 / KCTC 23876 / PAT)</name>
    <dbReference type="NCBI Taxonomy" id="550540"/>
    <lineage>
        <taxon>Bacteria</taxon>
        <taxon>Pseudomonadati</taxon>
        <taxon>Pseudomonadota</taxon>
        <taxon>Gammaproteobacteria</taxon>
        <taxon>Alteromonadales</taxon>
        <taxon>Ferrimonadaceae</taxon>
        <taxon>Ferrimonas</taxon>
    </lineage>
</organism>
<accession>E1SQU9</accession>
<evidence type="ECO:0000259" key="2">
    <source>
        <dbReference type="Pfam" id="PF17680"/>
    </source>
</evidence>
<feature type="domain" description="FlgO" evidence="2">
    <location>
        <begin position="50"/>
        <end position="177"/>
    </location>
</feature>